<organism evidence="1 2">
    <name type="scientific">Trichococcus palustris</name>
    <dbReference type="NCBI Taxonomy" id="140314"/>
    <lineage>
        <taxon>Bacteria</taxon>
        <taxon>Bacillati</taxon>
        <taxon>Bacillota</taxon>
        <taxon>Bacilli</taxon>
        <taxon>Lactobacillales</taxon>
        <taxon>Carnobacteriaceae</taxon>
        <taxon>Trichococcus</taxon>
    </lineage>
</organism>
<proteinExistence type="predicted"/>
<dbReference type="AlphaFoldDB" id="A0A143YVL1"/>
<evidence type="ECO:0000313" key="1">
    <source>
        <dbReference type="EMBL" id="CZQ97833.1"/>
    </source>
</evidence>
<name>A0A143YVL1_9LACT</name>
<keyword evidence="2" id="KW-1185">Reference proteome</keyword>
<dbReference type="Proteomes" id="UP000242754">
    <property type="component" value="Unassembled WGS sequence"/>
</dbReference>
<sequence>MKKLELYEPAMCCSTGVCGPSVDENLIRITAIRQELKTNPDIMMVRYNLAQNPNAFVRNTAVNALLQEKGAACLPITVWDDAIVKSGSYPTNEEITRYTGVALSGMATKPEK</sequence>
<dbReference type="GO" id="GO:0045892">
    <property type="term" value="P:negative regulation of DNA-templated transcription"/>
    <property type="evidence" value="ECO:0007669"/>
    <property type="project" value="InterPro"/>
</dbReference>
<dbReference type="NCBIfam" id="NF033727">
    <property type="entry name" value="chaperon_ArsD"/>
    <property type="match status" value="1"/>
</dbReference>
<protein>
    <submittedName>
        <fullName evidence="1">Arsenical-resistance operon trans-acting repressor arsd</fullName>
    </submittedName>
</protein>
<dbReference type="RefSeq" id="WP_087033746.1">
    <property type="nucleotide sequence ID" value="NZ_FJNE01000007.1"/>
</dbReference>
<dbReference type="EMBL" id="FJNE01000007">
    <property type="protein sequence ID" value="CZQ97833.1"/>
    <property type="molecule type" value="Genomic_DNA"/>
</dbReference>
<dbReference type="STRING" id="140314.SAMN04488076_11945"/>
<reference evidence="1 2" key="1">
    <citation type="submission" date="2016-02" db="EMBL/GenBank/DDBJ databases">
        <authorList>
            <person name="Wen L."/>
            <person name="He K."/>
            <person name="Yang H."/>
        </authorList>
    </citation>
    <scope>NUCLEOTIDE SEQUENCE [LARGE SCALE GENOMIC DNA]</scope>
    <source>
        <strain evidence="1">Trichococcus palustris</strain>
    </source>
</reference>
<dbReference type="Pfam" id="PF06953">
    <property type="entry name" value="ArsD"/>
    <property type="match status" value="1"/>
</dbReference>
<dbReference type="InterPro" id="IPR010712">
    <property type="entry name" value="Arsenical-R_ArsD"/>
</dbReference>
<dbReference type="Gene3D" id="3.40.30.10">
    <property type="entry name" value="Glutaredoxin"/>
    <property type="match status" value="1"/>
</dbReference>
<evidence type="ECO:0000313" key="2">
    <source>
        <dbReference type="Proteomes" id="UP000242754"/>
    </source>
</evidence>
<dbReference type="OrthoDB" id="9801358at2"/>
<accession>A0A143YVL1</accession>
<gene>
    <name evidence="1" type="ORF">Tpal_2185</name>
</gene>
<dbReference type="GO" id="GO:0003677">
    <property type="term" value="F:DNA binding"/>
    <property type="evidence" value="ECO:0007669"/>
    <property type="project" value="InterPro"/>
</dbReference>
<dbReference type="GO" id="GO:0046685">
    <property type="term" value="P:response to arsenic-containing substance"/>
    <property type="evidence" value="ECO:0007669"/>
    <property type="project" value="InterPro"/>
</dbReference>